<keyword evidence="2" id="KW-1133">Transmembrane helix</keyword>
<gene>
    <name evidence="3" type="ORF">RM52_10860</name>
</gene>
<keyword evidence="2" id="KW-0472">Membrane</keyword>
<sequence>MTDEKPAPDSADESTGEEHDVAVAAESSSGQDHAADETPVSDAAAGTADVDEPAATSAPDASTVTFAEAFEAVTDGPDGVDESAPAQYGVGPFSIREVALGAVWLVAFVVSFFPIYSYGNRGWGTSVWTGIDWLLTIGVPTVAVFLIGLRRLSPQGIRRVGSLGIDQFASVAFSVSSIIWLGILWSSFVSVGGGSVFLATWVVWAEFILMLAGVVLTVFAPLLPTIGEDFQHRSEVPAHRYASPARPVVARPATQRAPYSGPVATPLTDAHADGAQSDGATPVAEPTSETTVLDETVLAPSPSQAFWALVPVERDVVDEHGTPLFRIGPTAWALVIEDRGDRFVVRHEDGRIGYLTDVSGVTRG</sequence>
<keyword evidence="2" id="KW-0812">Transmembrane</keyword>
<feature type="transmembrane region" description="Helical" evidence="2">
    <location>
        <begin position="130"/>
        <end position="149"/>
    </location>
</feature>
<feature type="region of interest" description="Disordered" evidence="1">
    <location>
        <begin position="1"/>
        <end position="61"/>
    </location>
</feature>
<comment type="caution">
    <text evidence="3">The sequence shown here is derived from an EMBL/GenBank/DDBJ whole genome shotgun (WGS) entry which is preliminary data.</text>
</comment>
<evidence type="ECO:0000256" key="2">
    <source>
        <dbReference type="SAM" id="Phobius"/>
    </source>
</evidence>
<proteinExistence type="predicted"/>
<feature type="transmembrane region" description="Helical" evidence="2">
    <location>
        <begin position="170"/>
        <end position="189"/>
    </location>
</feature>
<dbReference type="AlphaFoldDB" id="A0A0B4CT63"/>
<feature type="transmembrane region" description="Helical" evidence="2">
    <location>
        <begin position="98"/>
        <end position="118"/>
    </location>
</feature>
<dbReference type="Proteomes" id="UP000031202">
    <property type="component" value="Unassembled WGS sequence"/>
</dbReference>
<feature type="region of interest" description="Disordered" evidence="1">
    <location>
        <begin position="254"/>
        <end position="286"/>
    </location>
</feature>
<protein>
    <submittedName>
        <fullName evidence="3">Uncharacterized protein</fullName>
    </submittedName>
</protein>
<evidence type="ECO:0000313" key="4">
    <source>
        <dbReference type="Proteomes" id="UP000031202"/>
    </source>
</evidence>
<reference evidence="3 4" key="1">
    <citation type="submission" date="2014-12" db="EMBL/GenBank/DDBJ databases">
        <title>Genome sequencing of Microbacterium hominis TPW29.</title>
        <authorList>
            <person name="Tan P.W."/>
            <person name="Chan K.-G."/>
        </authorList>
    </citation>
    <scope>NUCLEOTIDE SEQUENCE [LARGE SCALE GENOMIC DNA]</scope>
    <source>
        <strain evidence="3 4">TPW29</strain>
    </source>
</reference>
<evidence type="ECO:0000313" key="3">
    <source>
        <dbReference type="EMBL" id="KIC57561.1"/>
    </source>
</evidence>
<dbReference type="EMBL" id="JWSZ01000012">
    <property type="protein sequence ID" value="KIC57561.1"/>
    <property type="molecule type" value="Genomic_DNA"/>
</dbReference>
<accession>A0A0B4CT63</accession>
<name>A0A0B4CT63_9MICO</name>
<feature type="transmembrane region" description="Helical" evidence="2">
    <location>
        <begin position="201"/>
        <end position="223"/>
    </location>
</feature>
<dbReference type="RefSeq" id="WP_039416192.1">
    <property type="nucleotide sequence ID" value="NZ_JWSZ01000012.1"/>
</dbReference>
<organism evidence="3 4">
    <name type="scientific">Microbacterium hominis</name>
    <dbReference type="NCBI Taxonomy" id="162426"/>
    <lineage>
        <taxon>Bacteria</taxon>
        <taxon>Bacillati</taxon>
        <taxon>Actinomycetota</taxon>
        <taxon>Actinomycetes</taxon>
        <taxon>Micrococcales</taxon>
        <taxon>Microbacteriaceae</taxon>
        <taxon>Microbacterium</taxon>
    </lineage>
</organism>
<evidence type="ECO:0000256" key="1">
    <source>
        <dbReference type="SAM" id="MobiDB-lite"/>
    </source>
</evidence>